<comment type="caution">
    <text evidence="1">The sequence shown here is derived from an EMBL/GenBank/DDBJ whole genome shotgun (WGS) entry which is preliminary data.</text>
</comment>
<sequence>MARLSTQLQELVNVVSMENITFALILSKPRSLRAQLALWFSLPLNVHCRGLQVVVIGTFVAPAFRGVMSVGRVLSFFSGHYQNYGLNGQTCADHLRDLQHFPYILLEE</sequence>
<evidence type="ECO:0000313" key="1">
    <source>
        <dbReference type="EMBL" id="POM69852.1"/>
    </source>
</evidence>
<dbReference type="EMBL" id="NCKW01007815">
    <property type="protein sequence ID" value="POM69852.1"/>
    <property type="molecule type" value="Genomic_DNA"/>
</dbReference>
<keyword evidence="2" id="KW-1185">Reference proteome</keyword>
<reference evidence="1 2" key="1">
    <citation type="journal article" date="2017" name="Genome Biol. Evol.">
        <title>Phytophthora megakarya and P. palmivora, closely related causal agents of cacao black pod rot, underwent increases in genome sizes and gene numbers by different mechanisms.</title>
        <authorList>
            <person name="Ali S.S."/>
            <person name="Shao J."/>
            <person name="Lary D.J."/>
            <person name="Kronmiller B."/>
            <person name="Shen D."/>
            <person name="Strem M.D."/>
            <person name="Amoako-Attah I."/>
            <person name="Akrofi A.Y."/>
            <person name="Begoude B.A."/>
            <person name="Ten Hoopen G.M."/>
            <person name="Coulibaly K."/>
            <person name="Kebe B.I."/>
            <person name="Melnick R.L."/>
            <person name="Guiltinan M.J."/>
            <person name="Tyler B.M."/>
            <person name="Meinhardt L.W."/>
            <person name="Bailey B.A."/>
        </authorList>
    </citation>
    <scope>NUCLEOTIDE SEQUENCE [LARGE SCALE GENOMIC DNA]</scope>
    <source>
        <strain evidence="2">sbr112.9</strain>
    </source>
</reference>
<protein>
    <submittedName>
        <fullName evidence="1">Uncharacterized protein</fullName>
    </submittedName>
</protein>
<name>A0A2P4XWB8_9STRA</name>
<dbReference type="AlphaFoldDB" id="A0A2P4XWB8"/>
<organism evidence="1 2">
    <name type="scientific">Phytophthora palmivora</name>
    <dbReference type="NCBI Taxonomy" id="4796"/>
    <lineage>
        <taxon>Eukaryota</taxon>
        <taxon>Sar</taxon>
        <taxon>Stramenopiles</taxon>
        <taxon>Oomycota</taxon>
        <taxon>Peronosporomycetes</taxon>
        <taxon>Peronosporales</taxon>
        <taxon>Peronosporaceae</taxon>
        <taxon>Phytophthora</taxon>
    </lineage>
</organism>
<dbReference type="Proteomes" id="UP000237271">
    <property type="component" value="Unassembled WGS sequence"/>
</dbReference>
<evidence type="ECO:0000313" key="2">
    <source>
        <dbReference type="Proteomes" id="UP000237271"/>
    </source>
</evidence>
<accession>A0A2P4XWB8</accession>
<proteinExistence type="predicted"/>
<gene>
    <name evidence="1" type="ORF">PHPALM_13828</name>
</gene>